<dbReference type="KEGG" id="mpec:B9O19_01742"/>
<reference evidence="1 2" key="1">
    <citation type="submission" date="2017-04" db="EMBL/GenBank/DDBJ databases">
        <title>Monoglobus pectinilyticus 14 draft genome.</title>
        <authorList>
            <person name="Kim C."/>
            <person name="Rosendale D.I."/>
            <person name="Kelly W.J."/>
            <person name="Tannock G.W."/>
            <person name="Patchett M.L."/>
            <person name="Jordens J.Z."/>
        </authorList>
    </citation>
    <scope>NUCLEOTIDE SEQUENCE [LARGE SCALE GENOMIC DNA]</scope>
    <source>
        <strain evidence="1 2">14</strain>
    </source>
</reference>
<dbReference type="AlphaFoldDB" id="A0A2K9P3R5"/>
<dbReference type="EMBL" id="CP020991">
    <property type="protein sequence ID" value="AUO19896.1"/>
    <property type="molecule type" value="Genomic_DNA"/>
</dbReference>
<evidence type="ECO:0000313" key="1">
    <source>
        <dbReference type="EMBL" id="AUO19896.1"/>
    </source>
</evidence>
<protein>
    <submittedName>
        <fullName evidence="1">Uncharacterized protein</fullName>
    </submittedName>
</protein>
<accession>A0A2K9P3R5</accession>
<dbReference type="Proteomes" id="UP000235589">
    <property type="component" value="Chromosome"/>
</dbReference>
<name>A0A2K9P3R5_9FIRM</name>
<evidence type="ECO:0000313" key="2">
    <source>
        <dbReference type="Proteomes" id="UP000235589"/>
    </source>
</evidence>
<sequence length="44" mass="5284">MKRGGVMKKYLIKYSYMPDDGVPMIKIDYAMLTPNQQKRRNKYL</sequence>
<proteinExistence type="predicted"/>
<gene>
    <name evidence="1" type="ORF">B9O19_01742</name>
</gene>
<organism evidence="1 2">
    <name type="scientific">Monoglobus pectinilyticus</name>
    <dbReference type="NCBI Taxonomy" id="1981510"/>
    <lineage>
        <taxon>Bacteria</taxon>
        <taxon>Bacillati</taxon>
        <taxon>Bacillota</taxon>
        <taxon>Clostridia</taxon>
        <taxon>Monoglobales</taxon>
        <taxon>Monoglobaceae</taxon>
        <taxon>Monoglobus</taxon>
    </lineage>
</organism>
<keyword evidence="2" id="KW-1185">Reference proteome</keyword>